<feature type="transmembrane region" description="Helical" evidence="15">
    <location>
        <begin position="270"/>
        <end position="291"/>
    </location>
</feature>
<dbReference type="Pfam" id="PF01040">
    <property type="entry name" value="UbiA"/>
    <property type="match status" value="1"/>
</dbReference>
<evidence type="ECO:0000256" key="8">
    <source>
        <dbReference type="ARBA" id="ARBA00022946"/>
    </source>
</evidence>
<name>A0A1Y1MA46_PHOPY</name>
<sequence length="365" mass="40604">MLHVLRNSCFKSSLNRKEIKLLKEQIVGIVRRSCKTSVNVVNEHKTERVNNVRISSRLVESAPKSVQPYLKLMRLDKPVGSWLLYWPCGWSIASAAAPGALPDPYMLLLFGTGAVVMRGAGCTINDMWDRDIDKKVVRTRERPLVSGSVSLKQSWIFLAGQLSVGLAVLMQLNWYSVFLGASSLGLVVTYPLMKRYTHWPQFVLGLAFNWGALLGYSAIQGHVNGPVCIPLYVAGVCWTLVYDTIYAHQDRKDDLIIGMKSTAIRFGNNTKLYLSAFTVTMITNLIISGVMNAQTMPYYASIALLSSHLASQIFMLNTDSVADCASKFVSNVHVGLILFCGIVLGNLFKKEENCKEKHKTLTEML</sequence>
<evidence type="ECO:0000256" key="7">
    <source>
        <dbReference type="ARBA" id="ARBA00022792"/>
    </source>
</evidence>
<evidence type="ECO:0000256" key="2">
    <source>
        <dbReference type="ARBA" id="ARBA00004141"/>
    </source>
</evidence>
<keyword evidence="7 15" id="KW-0999">Mitochondrion inner membrane</keyword>
<evidence type="ECO:0000256" key="1">
    <source>
        <dbReference type="ARBA" id="ARBA00001946"/>
    </source>
</evidence>
<feature type="transmembrane region" description="Helical" evidence="15">
    <location>
        <begin position="174"/>
        <end position="192"/>
    </location>
</feature>
<comment type="catalytic activity">
    <reaction evidence="14">
        <text>an all-trans-polyprenyl diphosphate + 4-hydroxybenzoate = a 4-hydroxy-3-(all-trans-polyprenyl)benzoate + diphosphate</text>
        <dbReference type="Rhea" id="RHEA:44504"/>
        <dbReference type="Rhea" id="RHEA-COMP:9514"/>
        <dbReference type="Rhea" id="RHEA-COMP:9564"/>
        <dbReference type="ChEBI" id="CHEBI:17879"/>
        <dbReference type="ChEBI" id="CHEBI:33019"/>
        <dbReference type="ChEBI" id="CHEBI:58914"/>
        <dbReference type="ChEBI" id="CHEBI:78396"/>
        <dbReference type="EC" id="2.5.1.39"/>
    </reaction>
    <physiologicalReaction direction="left-to-right" evidence="14">
        <dbReference type="Rhea" id="RHEA:44505"/>
    </physiologicalReaction>
</comment>
<dbReference type="GO" id="GO:0008412">
    <property type="term" value="F:4-hydroxybenzoate polyprenyltransferase activity"/>
    <property type="evidence" value="ECO:0007669"/>
    <property type="project" value="UniProtKB-EC"/>
</dbReference>
<evidence type="ECO:0000256" key="3">
    <source>
        <dbReference type="ARBA" id="ARBA00005985"/>
    </source>
</evidence>
<evidence type="ECO:0000256" key="5">
    <source>
        <dbReference type="ARBA" id="ARBA00022688"/>
    </source>
</evidence>
<gene>
    <name evidence="15" type="primary">coq2</name>
</gene>
<dbReference type="CDD" id="cd13959">
    <property type="entry name" value="PT_UbiA_COQ2"/>
    <property type="match status" value="1"/>
</dbReference>
<organism evidence="16">
    <name type="scientific">Photinus pyralis</name>
    <name type="common">Common eastern firefly</name>
    <name type="synonym">Lampyris pyralis</name>
    <dbReference type="NCBI Taxonomy" id="7054"/>
    <lineage>
        <taxon>Eukaryota</taxon>
        <taxon>Metazoa</taxon>
        <taxon>Ecdysozoa</taxon>
        <taxon>Arthropoda</taxon>
        <taxon>Hexapoda</taxon>
        <taxon>Insecta</taxon>
        <taxon>Pterygota</taxon>
        <taxon>Neoptera</taxon>
        <taxon>Endopterygota</taxon>
        <taxon>Coleoptera</taxon>
        <taxon>Polyphaga</taxon>
        <taxon>Elateriformia</taxon>
        <taxon>Elateroidea</taxon>
        <taxon>Lampyridae</taxon>
        <taxon>Lampyrinae</taxon>
        <taxon>Photinus</taxon>
    </lineage>
</organism>
<dbReference type="NCBIfam" id="TIGR01474">
    <property type="entry name" value="ubiA_proteo"/>
    <property type="match status" value="1"/>
</dbReference>
<dbReference type="PROSITE" id="PS00943">
    <property type="entry name" value="UBIA"/>
    <property type="match status" value="1"/>
</dbReference>
<keyword evidence="5 15" id="KW-0831">Ubiquinone biosynthesis</keyword>
<comment type="similarity">
    <text evidence="3 15">Belongs to the UbiA prenyltransferase family.</text>
</comment>
<dbReference type="GO" id="GO:0005743">
    <property type="term" value="C:mitochondrial inner membrane"/>
    <property type="evidence" value="ECO:0007669"/>
    <property type="project" value="UniProtKB-SubCell"/>
</dbReference>
<dbReference type="InterPro" id="IPR000537">
    <property type="entry name" value="UbiA_prenyltransferase"/>
</dbReference>
<dbReference type="Gene3D" id="1.10.357.140">
    <property type="entry name" value="UbiA prenyltransferase"/>
    <property type="match status" value="1"/>
</dbReference>
<dbReference type="EMBL" id="GEZM01039801">
    <property type="protein sequence ID" value="JAV81175.1"/>
    <property type="molecule type" value="Transcribed_RNA"/>
</dbReference>
<keyword evidence="8" id="KW-0809">Transit peptide</keyword>
<evidence type="ECO:0000256" key="14">
    <source>
        <dbReference type="ARBA" id="ARBA00051182"/>
    </source>
</evidence>
<evidence type="ECO:0000256" key="13">
    <source>
        <dbReference type="ARBA" id="ARBA00050454"/>
    </source>
</evidence>
<evidence type="ECO:0000313" key="16">
    <source>
        <dbReference type="EMBL" id="JAV81175.1"/>
    </source>
</evidence>
<evidence type="ECO:0000256" key="11">
    <source>
        <dbReference type="ARBA" id="ARBA00023229"/>
    </source>
</evidence>
<dbReference type="FunFam" id="1.10.357.140:FF:000003">
    <property type="entry name" value="4-hydroxybenzoate polyprenyltransferase, mitochondrial"/>
    <property type="match status" value="1"/>
</dbReference>
<dbReference type="OrthoDB" id="18170at2759"/>
<dbReference type="Gene3D" id="1.20.120.1780">
    <property type="entry name" value="UbiA prenyltransferase"/>
    <property type="match status" value="1"/>
</dbReference>
<dbReference type="GO" id="GO:0008299">
    <property type="term" value="P:isoprenoid biosynthetic process"/>
    <property type="evidence" value="ECO:0007669"/>
    <property type="project" value="UniProtKB-UniRule"/>
</dbReference>
<reference evidence="16" key="1">
    <citation type="journal article" date="2016" name="Sci. Rep.">
        <title>Molecular characterization of firefly nuptial gifts: a multi-omics approach sheds light on postcopulatory sexual selection.</title>
        <authorList>
            <person name="Al-Wathiqui N."/>
            <person name="Fallon T.R."/>
            <person name="South A."/>
            <person name="Weng J.K."/>
            <person name="Lewis S.M."/>
        </authorList>
    </citation>
    <scope>NUCLEOTIDE SEQUENCE</scope>
</reference>
<keyword evidence="9 15" id="KW-1133">Transmembrane helix</keyword>
<dbReference type="InterPro" id="IPR039653">
    <property type="entry name" value="Prenyltransferase"/>
</dbReference>
<dbReference type="AlphaFoldDB" id="A0A1Y1MA46"/>
<comment type="function">
    <text evidence="15">Catalyzes the prenylation of para-hydroxybenzoate (PHB) with an all-trans polyprenyl group. Mediates the second step in the final reaction sequence of coenzyme Q (CoQ) biosynthesis, which is the condensation of the polyisoprenoid side chain with PHB, generating the first membrane-bound Q intermediate.</text>
</comment>
<dbReference type="EC" id="2.5.1.39" evidence="15"/>
<keyword evidence="4 15" id="KW-0808">Transferase</keyword>
<comment type="subcellular location">
    <subcellularLocation>
        <location evidence="2">Membrane</location>
        <topology evidence="2">Multi-pass membrane protein</topology>
    </subcellularLocation>
    <subcellularLocation>
        <location evidence="15">Mitochondrion inner membrane</location>
        <topology evidence="15">Multi-pass membrane protein</topology>
        <orientation evidence="15">Matrix side</orientation>
    </subcellularLocation>
</comment>
<dbReference type="GO" id="GO:0006744">
    <property type="term" value="P:ubiquinone biosynthetic process"/>
    <property type="evidence" value="ECO:0007669"/>
    <property type="project" value="UniProtKB-UniRule"/>
</dbReference>
<comment type="catalytic activity">
    <reaction evidence="12">
        <text>all-trans-decaprenyl diphosphate + 4-hydroxybenzoate = 4-hydroxy-3-(all-trans-decaprenyl)benzoate + diphosphate</text>
        <dbReference type="Rhea" id="RHEA:44564"/>
        <dbReference type="ChEBI" id="CHEBI:17879"/>
        <dbReference type="ChEBI" id="CHEBI:33019"/>
        <dbReference type="ChEBI" id="CHEBI:60721"/>
        <dbReference type="ChEBI" id="CHEBI:84503"/>
        <dbReference type="EC" id="2.5.1.39"/>
    </reaction>
    <physiologicalReaction direction="left-to-right" evidence="12">
        <dbReference type="Rhea" id="RHEA:44565"/>
    </physiologicalReaction>
</comment>
<dbReference type="HAMAP" id="MF_01635">
    <property type="entry name" value="UbiA"/>
    <property type="match status" value="1"/>
</dbReference>
<dbReference type="InterPro" id="IPR006370">
    <property type="entry name" value="HB_polyprenyltransferase-like"/>
</dbReference>
<dbReference type="PANTHER" id="PTHR11048:SF28">
    <property type="entry name" value="4-HYDROXYBENZOATE POLYPRENYLTRANSFERASE, MITOCHONDRIAL"/>
    <property type="match status" value="1"/>
</dbReference>
<evidence type="ECO:0000256" key="10">
    <source>
        <dbReference type="ARBA" id="ARBA00023136"/>
    </source>
</evidence>
<dbReference type="PANTHER" id="PTHR11048">
    <property type="entry name" value="PRENYLTRANSFERASES"/>
    <property type="match status" value="1"/>
</dbReference>
<feature type="transmembrane region" description="Helical" evidence="15">
    <location>
        <begin position="328"/>
        <end position="348"/>
    </location>
</feature>
<keyword evidence="15" id="KW-0496">Mitochondrion</keyword>
<keyword evidence="11 15" id="KW-0414">Isoprene biosynthesis</keyword>
<dbReference type="InterPro" id="IPR030470">
    <property type="entry name" value="UbiA_prenylTrfase_CS"/>
</dbReference>
<comment type="cofactor">
    <cofactor evidence="1 15">
        <name>Mg(2+)</name>
        <dbReference type="ChEBI" id="CHEBI:18420"/>
    </cofactor>
</comment>
<proteinExistence type="inferred from homology"/>
<keyword evidence="6 15" id="KW-0812">Transmembrane</keyword>
<feature type="transmembrane region" description="Helical" evidence="15">
    <location>
        <begin position="82"/>
        <end position="101"/>
    </location>
</feature>
<accession>A0A1Y1MA46</accession>
<dbReference type="UniPathway" id="UPA00232"/>
<dbReference type="FunFam" id="1.20.120.1780:FF:000001">
    <property type="entry name" value="4-hydroxybenzoate octaprenyltransferase"/>
    <property type="match status" value="1"/>
</dbReference>
<evidence type="ECO:0000256" key="9">
    <source>
        <dbReference type="ARBA" id="ARBA00022989"/>
    </source>
</evidence>
<dbReference type="EMBL" id="GEZM01039802">
    <property type="protein sequence ID" value="JAV81174.1"/>
    <property type="molecule type" value="Transcribed_RNA"/>
</dbReference>
<evidence type="ECO:0000256" key="4">
    <source>
        <dbReference type="ARBA" id="ARBA00022679"/>
    </source>
</evidence>
<evidence type="ECO:0000256" key="12">
    <source>
        <dbReference type="ARBA" id="ARBA00049890"/>
    </source>
</evidence>
<evidence type="ECO:0000256" key="15">
    <source>
        <dbReference type="HAMAP-Rule" id="MF_03189"/>
    </source>
</evidence>
<keyword evidence="10 15" id="KW-0472">Membrane</keyword>
<feature type="transmembrane region" description="Helical" evidence="15">
    <location>
        <begin position="231"/>
        <end position="249"/>
    </location>
</feature>
<comment type="pathway">
    <text evidence="15">Cofactor biosynthesis; ubiquinone biosynthesis.</text>
</comment>
<protein>
    <recommendedName>
        <fullName evidence="15">4-hydroxybenzoate polyprenyltransferase, mitochondrial</fullName>
        <shortName evidence="15">4-HB polyprenyltransferase</shortName>
        <ecNumber evidence="15">2.5.1.39</ecNumber>
    </recommendedName>
    <alternativeName>
        <fullName evidence="15">Para-hydroxybenzoate--polyprenyltransferase</fullName>
        <shortName evidence="15">PHB:PPT</shortName>
        <shortName evidence="15">PHB:polyprenyltransferase</shortName>
    </alternativeName>
</protein>
<feature type="transmembrane region" description="Helical" evidence="15">
    <location>
        <begin position="199"/>
        <end position="219"/>
    </location>
</feature>
<comment type="catalytic activity">
    <reaction evidence="13">
        <text>all-trans-nonaprenyl diphosphate + 4-hydroxybenzoate = 4-hydroxy-3-(all-trans-nonaprenyl)benzoate + diphosphate</text>
        <dbReference type="Rhea" id="RHEA:17709"/>
        <dbReference type="ChEBI" id="CHEBI:17879"/>
        <dbReference type="ChEBI" id="CHEBI:33019"/>
        <dbReference type="ChEBI" id="CHEBI:58391"/>
        <dbReference type="ChEBI" id="CHEBI:84502"/>
        <dbReference type="EC" id="2.5.1.39"/>
    </reaction>
    <physiologicalReaction direction="left-to-right" evidence="13">
        <dbReference type="Rhea" id="RHEA:17710"/>
    </physiologicalReaction>
</comment>
<dbReference type="InterPro" id="IPR044878">
    <property type="entry name" value="UbiA_sf"/>
</dbReference>
<evidence type="ECO:0000256" key="6">
    <source>
        <dbReference type="ARBA" id="ARBA00022692"/>
    </source>
</evidence>